<evidence type="ECO:0000256" key="4">
    <source>
        <dbReference type="ARBA" id="ARBA00022989"/>
    </source>
</evidence>
<feature type="transmembrane region" description="Helical" evidence="6">
    <location>
        <begin position="328"/>
        <end position="349"/>
    </location>
</feature>
<dbReference type="RefSeq" id="WP_188814179.1">
    <property type="nucleotide sequence ID" value="NZ_BMHT01000004.1"/>
</dbReference>
<keyword evidence="3 6" id="KW-0812">Transmembrane</keyword>
<dbReference type="EMBL" id="BMHT01000004">
    <property type="protein sequence ID" value="GGF11339.1"/>
    <property type="molecule type" value="Genomic_DNA"/>
</dbReference>
<comment type="subcellular location">
    <subcellularLocation>
        <location evidence="1">Cell membrane</location>
        <topology evidence="1">Multi-pass membrane protein</topology>
    </subcellularLocation>
</comment>
<keyword evidence="2" id="KW-1003">Cell membrane</keyword>
<comment type="caution">
    <text evidence="7">The sequence shown here is derived from an EMBL/GenBank/DDBJ whole genome shotgun (WGS) entry which is preliminary data.</text>
</comment>
<evidence type="ECO:0000256" key="6">
    <source>
        <dbReference type="SAM" id="Phobius"/>
    </source>
</evidence>
<organism evidence="7 8">
    <name type="scientific">Hymenobacter cavernae</name>
    <dbReference type="NCBI Taxonomy" id="2044852"/>
    <lineage>
        <taxon>Bacteria</taxon>
        <taxon>Pseudomonadati</taxon>
        <taxon>Bacteroidota</taxon>
        <taxon>Cytophagia</taxon>
        <taxon>Cytophagales</taxon>
        <taxon>Hymenobacteraceae</taxon>
        <taxon>Hymenobacter</taxon>
    </lineage>
</organism>
<evidence type="ECO:0000256" key="1">
    <source>
        <dbReference type="ARBA" id="ARBA00004651"/>
    </source>
</evidence>
<feature type="transmembrane region" description="Helical" evidence="6">
    <location>
        <begin position="361"/>
        <end position="379"/>
    </location>
</feature>
<sequence>MILAQIALVPIYLSHWSVTMYGTWLAVQSLASIISSLDYGHHEFLAYEFLRIGRENRPRLSLTIWSGVSIGLLISVAQIVVVFLFLATGALNGLLDKAQTIDADLLHDAGVVLMLQAFVWLLNNSVTGLLFRALAPFGYFPRMAWWNLGSSVVSAIAPVFAVMLGAKLLATGLVVAVATTVFSIPIYIDLFRWLRREQIPFCAPSLRLGLRNFFYSTAVSGKGLLENARQHGVRLVLAPLAGAASLTAFSTMRTGANIAVQGMGTVTQPLMPDLMLFLHQRDQMRSEAAFSTVWFVLVAVLAPAMVVIQSFVEPFYLLWTRGRVPFNPALFASLSLTVLVYALAQPAIAVVRGNNLLRPQLFLSALAAVVVVGGIYLLVPNLGILGGGVALATAEVVAAVGYQIVAHRWLRRNELKWPKQYSFIATTSVLIAALAMGALVLSPQARFIILPVALLLLLGNCWQYWRLLPALIRQHVVRIVGSFPGVRKLYAFGKL</sequence>
<feature type="transmembrane region" description="Helical" evidence="6">
    <location>
        <begin position="62"/>
        <end position="91"/>
    </location>
</feature>
<gene>
    <name evidence="7" type="ORF">GCM10011383_23190</name>
</gene>
<feature type="transmembrane region" description="Helical" evidence="6">
    <location>
        <begin position="288"/>
        <end position="308"/>
    </location>
</feature>
<evidence type="ECO:0000256" key="5">
    <source>
        <dbReference type="ARBA" id="ARBA00023136"/>
    </source>
</evidence>
<feature type="transmembrane region" description="Helical" evidence="6">
    <location>
        <begin position="385"/>
        <end position="409"/>
    </location>
</feature>
<feature type="transmembrane region" description="Helical" evidence="6">
    <location>
        <begin position="168"/>
        <end position="188"/>
    </location>
</feature>
<keyword evidence="8" id="KW-1185">Reference proteome</keyword>
<feature type="transmembrane region" description="Helical" evidence="6">
    <location>
        <begin position="143"/>
        <end position="162"/>
    </location>
</feature>
<dbReference type="InterPro" id="IPR050833">
    <property type="entry name" value="Poly_Biosynth_Transport"/>
</dbReference>
<reference evidence="8" key="1">
    <citation type="journal article" date="2019" name="Int. J. Syst. Evol. Microbiol.">
        <title>The Global Catalogue of Microorganisms (GCM) 10K type strain sequencing project: providing services to taxonomists for standard genome sequencing and annotation.</title>
        <authorList>
            <consortium name="The Broad Institute Genomics Platform"/>
            <consortium name="The Broad Institute Genome Sequencing Center for Infectious Disease"/>
            <person name="Wu L."/>
            <person name="Ma J."/>
        </authorList>
    </citation>
    <scope>NUCLEOTIDE SEQUENCE [LARGE SCALE GENOMIC DNA]</scope>
    <source>
        <strain evidence="8">CGMCC 1.15197</strain>
    </source>
</reference>
<dbReference type="PANTHER" id="PTHR30250:SF11">
    <property type="entry name" value="O-ANTIGEN TRANSPORTER-RELATED"/>
    <property type="match status" value="1"/>
</dbReference>
<keyword evidence="4 6" id="KW-1133">Transmembrane helix</keyword>
<name>A0ABQ1UA21_9BACT</name>
<evidence type="ECO:0000256" key="2">
    <source>
        <dbReference type="ARBA" id="ARBA00022475"/>
    </source>
</evidence>
<accession>A0ABQ1UA21</accession>
<evidence type="ECO:0000313" key="7">
    <source>
        <dbReference type="EMBL" id="GGF11339.1"/>
    </source>
</evidence>
<feature type="transmembrane region" description="Helical" evidence="6">
    <location>
        <begin position="447"/>
        <end position="465"/>
    </location>
</feature>
<evidence type="ECO:0000256" key="3">
    <source>
        <dbReference type="ARBA" id="ARBA00022692"/>
    </source>
</evidence>
<proteinExistence type="predicted"/>
<dbReference type="PANTHER" id="PTHR30250">
    <property type="entry name" value="PST FAMILY PREDICTED COLANIC ACID TRANSPORTER"/>
    <property type="match status" value="1"/>
</dbReference>
<keyword evidence="5 6" id="KW-0472">Membrane</keyword>
<protein>
    <recommendedName>
        <fullName evidence="9">Polysaccharide biosynthesis protein C-terminal domain-containing protein</fullName>
    </recommendedName>
</protein>
<evidence type="ECO:0008006" key="9">
    <source>
        <dbReference type="Google" id="ProtNLM"/>
    </source>
</evidence>
<feature type="transmembrane region" description="Helical" evidence="6">
    <location>
        <begin position="111"/>
        <end position="131"/>
    </location>
</feature>
<evidence type="ECO:0000313" key="8">
    <source>
        <dbReference type="Proteomes" id="UP000632273"/>
    </source>
</evidence>
<feature type="transmembrane region" description="Helical" evidence="6">
    <location>
        <begin position="421"/>
        <end position="441"/>
    </location>
</feature>
<dbReference type="Proteomes" id="UP000632273">
    <property type="component" value="Unassembled WGS sequence"/>
</dbReference>